<dbReference type="EMBL" id="HBUE01349237">
    <property type="protein sequence ID" value="CAG6602295.1"/>
    <property type="molecule type" value="Transcribed_RNA"/>
</dbReference>
<evidence type="ECO:0000313" key="1">
    <source>
        <dbReference type="EMBL" id="CAG6550013.1"/>
    </source>
</evidence>
<organism evidence="1">
    <name type="scientific">Culex pipiens</name>
    <name type="common">House mosquito</name>
    <dbReference type="NCBI Taxonomy" id="7175"/>
    <lineage>
        <taxon>Eukaryota</taxon>
        <taxon>Metazoa</taxon>
        <taxon>Ecdysozoa</taxon>
        <taxon>Arthropoda</taxon>
        <taxon>Hexapoda</taxon>
        <taxon>Insecta</taxon>
        <taxon>Pterygota</taxon>
        <taxon>Neoptera</taxon>
        <taxon>Endopterygota</taxon>
        <taxon>Diptera</taxon>
        <taxon>Nematocera</taxon>
        <taxon>Culicoidea</taxon>
        <taxon>Culicidae</taxon>
        <taxon>Culicinae</taxon>
        <taxon>Culicini</taxon>
        <taxon>Culex</taxon>
        <taxon>Culex</taxon>
    </lineage>
</organism>
<dbReference type="EMBL" id="HBUE01242176">
    <property type="protein sequence ID" value="CAG6550013.1"/>
    <property type="molecule type" value="Transcribed_RNA"/>
</dbReference>
<proteinExistence type="predicted"/>
<accession>A0A8D8N340</accession>
<name>A0A8D8N340_CULPI</name>
<sequence>MSVISQSSANRQKGVVAKYTPAGVNIDQLQNSGTINGRLQEVSYKHCLFVCTLVPIRPTVHSSKNLPHFLLGSTPHRSPTRRADVHCTQRTTTTTMNSHWPREEHFFNSFVWPDPDRVIEQNL</sequence>
<dbReference type="AlphaFoldDB" id="A0A8D8N340"/>
<protein>
    <submittedName>
        <fullName evidence="1">(northern house mosquito) hypothetical protein</fullName>
    </submittedName>
</protein>
<reference evidence="1" key="1">
    <citation type="submission" date="2021-05" db="EMBL/GenBank/DDBJ databases">
        <authorList>
            <person name="Alioto T."/>
            <person name="Alioto T."/>
            <person name="Gomez Garrido J."/>
        </authorList>
    </citation>
    <scope>NUCLEOTIDE SEQUENCE</scope>
</reference>